<sequence length="236" mass="27152">MKKILLGMLLAASLPTAALAARDDLDELRDSGTAKNEWRMTKNDRMRDIKVFVKNEEGKNIRSFRVEAVFSSPIEDLARVQSDIESYPKWYFEVKEVKFLKRVSEKEFIFYMVHNAPVGLPDRDVIMRAVIEPMSSKRPYVLIRMSALPDYLPSKPPYVRMEAENYTVKWTPMGPNKTKLEAEGFIDPGGISPAWAVNFVQGKGPYANMIGMGRMLDLPKYKDKDQKDPLPYKFFE</sequence>
<dbReference type="Gene3D" id="3.30.530.20">
    <property type="match status" value="1"/>
</dbReference>
<dbReference type="AlphaFoldDB" id="A0A4Q7Z9M6"/>
<comment type="caution">
    <text evidence="3">The sequence shown here is derived from an EMBL/GenBank/DDBJ whole genome shotgun (WGS) entry which is preliminary data.</text>
</comment>
<keyword evidence="1" id="KW-0732">Signal</keyword>
<proteinExistence type="predicted"/>
<dbReference type="GO" id="GO:0008289">
    <property type="term" value="F:lipid binding"/>
    <property type="evidence" value="ECO:0007669"/>
    <property type="project" value="InterPro"/>
</dbReference>
<feature type="signal peptide" evidence="1">
    <location>
        <begin position="1"/>
        <end position="20"/>
    </location>
</feature>
<reference evidence="3 4" key="1">
    <citation type="submission" date="2019-02" db="EMBL/GenBank/DDBJ databases">
        <title>Genomic Encyclopedia of Type Strains, Phase IV (KMG-IV): sequencing the most valuable type-strain genomes for metagenomic binning, comparative biology and taxonomic classification.</title>
        <authorList>
            <person name="Goeker M."/>
        </authorList>
    </citation>
    <scope>NUCLEOTIDE SEQUENCE [LARGE SCALE GENOMIC DNA]</scope>
    <source>
        <strain evidence="3 4">DSM 105135</strain>
    </source>
</reference>
<dbReference type="PROSITE" id="PS50848">
    <property type="entry name" value="START"/>
    <property type="match status" value="1"/>
</dbReference>
<name>A0A4Q7Z9M6_9GAMM</name>
<dbReference type="SUPFAM" id="SSF55961">
    <property type="entry name" value="Bet v1-like"/>
    <property type="match status" value="1"/>
</dbReference>
<evidence type="ECO:0000259" key="2">
    <source>
        <dbReference type="PROSITE" id="PS50848"/>
    </source>
</evidence>
<dbReference type="InterPro" id="IPR023393">
    <property type="entry name" value="START-like_dom_sf"/>
</dbReference>
<dbReference type="RefSeq" id="WP_130410507.1">
    <property type="nucleotide sequence ID" value="NZ_SHKX01000010.1"/>
</dbReference>
<dbReference type="InterPro" id="IPR051213">
    <property type="entry name" value="START_lipid_transfer"/>
</dbReference>
<accession>A0A4Q7Z9M6</accession>
<dbReference type="EMBL" id="SHKX01000010">
    <property type="protein sequence ID" value="RZU47252.1"/>
    <property type="molecule type" value="Genomic_DNA"/>
</dbReference>
<dbReference type="PANTHER" id="PTHR19308:SF14">
    <property type="entry name" value="START DOMAIN-CONTAINING PROTEIN"/>
    <property type="match status" value="1"/>
</dbReference>
<gene>
    <name evidence="3" type="ORF">EV700_0206</name>
</gene>
<dbReference type="Pfam" id="PF01852">
    <property type="entry name" value="START"/>
    <property type="match status" value="1"/>
</dbReference>
<dbReference type="PANTHER" id="PTHR19308">
    <property type="entry name" value="PHOSPHATIDYLCHOLINE TRANSFER PROTEIN"/>
    <property type="match status" value="1"/>
</dbReference>
<dbReference type="GO" id="GO:0005737">
    <property type="term" value="C:cytoplasm"/>
    <property type="evidence" value="ECO:0007669"/>
    <property type="project" value="UniProtKB-ARBA"/>
</dbReference>
<protein>
    <submittedName>
        <fullName evidence="3">START domain-containing protein</fullName>
    </submittedName>
</protein>
<evidence type="ECO:0000313" key="4">
    <source>
        <dbReference type="Proteomes" id="UP000292423"/>
    </source>
</evidence>
<feature type="chain" id="PRO_5020407451" evidence="1">
    <location>
        <begin position="21"/>
        <end position="236"/>
    </location>
</feature>
<keyword evidence="4" id="KW-1185">Reference proteome</keyword>
<dbReference type="InterPro" id="IPR002913">
    <property type="entry name" value="START_lipid-bd_dom"/>
</dbReference>
<dbReference type="OrthoDB" id="5734556at2"/>
<dbReference type="Proteomes" id="UP000292423">
    <property type="component" value="Unassembled WGS sequence"/>
</dbReference>
<organism evidence="3 4">
    <name type="scientific">Fluviicoccus keumensis</name>
    <dbReference type="NCBI Taxonomy" id="1435465"/>
    <lineage>
        <taxon>Bacteria</taxon>
        <taxon>Pseudomonadati</taxon>
        <taxon>Pseudomonadota</taxon>
        <taxon>Gammaproteobacteria</taxon>
        <taxon>Moraxellales</taxon>
        <taxon>Moraxellaceae</taxon>
        <taxon>Fluviicoccus</taxon>
    </lineage>
</organism>
<feature type="domain" description="START" evidence="2">
    <location>
        <begin position="38"/>
        <end position="198"/>
    </location>
</feature>
<evidence type="ECO:0000256" key="1">
    <source>
        <dbReference type="SAM" id="SignalP"/>
    </source>
</evidence>
<evidence type="ECO:0000313" key="3">
    <source>
        <dbReference type="EMBL" id="RZU47252.1"/>
    </source>
</evidence>